<dbReference type="EMBL" id="CAJVCH010358143">
    <property type="protein sequence ID" value="CAG7815986.1"/>
    <property type="molecule type" value="Genomic_DNA"/>
</dbReference>
<feature type="non-terminal residue" evidence="6">
    <location>
        <position position="1"/>
    </location>
</feature>
<gene>
    <name evidence="6" type="ORF">AFUS01_LOCUS26629</name>
</gene>
<evidence type="ECO:0000313" key="6">
    <source>
        <dbReference type="EMBL" id="CAG7815986.1"/>
    </source>
</evidence>
<keyword evidence="4" id="KW-0812">Transmembrane</keyword>
<dbReference type="InterPro" id="IPR012132">
    <property type="entry name" value="GMC_OxRdtase"/>
</dbReference>
<evidence type="ECO:0000259" key="5">
    <source>
        <dbReference type="Pfam" id="PF00732"/>
    </source>
</evidence>
<dbReference type="PANTHER" id="PTHR11552:SF147">
    <property type="entry name" value="CHOLINE DEHYDROGENASE, MITOCHONDRIAL"/>
    <property type="match status" value="1"/>
</dbReference>
<evidence type="ECO:0000256" key="4">
    <source>
        <dbReference type="SAM" id="Phobius"/>
    </source>
</evidence>
<organism evidence="6 7">
    <name type="scientific">Allacma fusca</name>
    <dbReference type="NCBI Taxonomy" id="39272"/>
    <lineage>
        <taxon>Eukaryota</taxon>
        <taxon>Metazoa</taxon>
        <taxon>Ecdysozoa</taxon>
        <taxon>Arthropoda</taxon>
        <taxon>Hexapoda</taxon>
        <taxon>Collembola</taxon>
        <taxon>Symphypleona</taxon>
        <taxon>Sminthuridae</taxon>
        <taxon>Allacma</taxon>
    </lineage>
</organism>
<evidence type="ECO:0000256" key="2">
    <source>
        <dbReference type="ARBA" id="ARBA00022630"/>
    </source>
</evidence>
<keyword evidence="2" id="KW-0285">Flavoprotein</keyword>
<protein>
    <recommendedName>
        <fullName evidence="5">Glucose-methanol-choline oxidoreductase N-terminal domain-containing protein</fullName>
    </recommendedName>
</protein>
<dbReference type="GO" id="GO:0016614">
    <property type="term" value="F:oxidoreductase activity, acting on CH-OH group of donors"/>
    <property type="evidence" value="ECO:0007669"/>
    <property type="project" value="InterPro"/>
</dbReference>
<dbReference type="Proteomes" id="UP000708208">
    <property type="component" value="Unassembled WGS sequence"/>
</dbReference>
<comment type="caution">
    <text evidence="6">The sequence shown here is derived from an EMBL/GenBank/DDBJ whole genome shotgun (WGS) entry which is preliminary data.</text>
</comment>
<name>A0A8J2KDX2_9HEXA</name>
<keyword evidence="4" id="KW-0472">Membrane</keyword>
<sequence>WQKMVTAGSILIASIFPLISFYAERLRKEDELQVFPKDPSDLGLPVYEEFDFIIVGGGTAGCILANRLSEKFSVLVLEAGGEPPPIQDVAIINTISRHAPEINFLYQSQPERNAARDQNGHVTISGGKMLGGSSSHNYMIWERCNPYDFDSWANITRDESWKYDNILKYYIKIENYTGIFPADEGKCVPNKL</sequence>
<feature type="transmembrane region" description="Helical" evidence="4">
    <location>
        <begin position="6"/>
        <end position="23"/>
    </location>
</feature>
<dbReference type="PANTHER" id="PTHR11552">
    <property type="entry name" value="GLUCOSE-METHANOL-CHOLINE GMC OXIDOREDUCTASE"/>
    <property type="match status" value="1"/>
</dbReference>
<evidence type="ECO:0000256" key="3">
    <source>
        <dbReference type="ARBA" id="ARBA00022827"/>
    </source>
</evidence>
<dbReference type="AlphaFoldDB" id="A0A8J2KDX2"/>
<dbReference type="OrthoDB" id="269227at2759"/>
<proteinExistence type="predicted"/>
<feature type="domain" description="Glucose-methanol-choline oxidoreductase N-terminal" evidence="5">
    <location>
        <begin position="50"/>
        <end position="179"/>
    </location>
</feature>
<dbReference type="Pfam" id="PF00732">
    <property type="entry name" value="GMC_oxred_N"/>
    <property type="match status" value="1"/>
</dbReference>
<evidence type="ECO:0000256" key="1">
    <source>
        <dbReference type="ARBA" id="ARBA00001974"/>
    </source>
</evidence>
<keyword evidence="7" id="KW-1185">Reference proteome</keyword>
<accession>A0A8J2KDX2</accession>
<dbReference type="InterPro" id="IPR000172">
    <property type="entry name" value="GMC_OxRdtase_N"/>
</dbReference>
<keyword evidence="3" id="KW-0274">FAD</keyword>
<keyword evidence="4" id="KW-1133">Transmembrane helix</keyword>
<evidence type="ECO:0000313" key="7">
    <source>
        <dbReference type="Proteomes" id="UP000708208"/>
    </source>
</evidence>
<dbReference type="GO" id="GO:0050660">
    <property type="term" value="F:flavin adenine dinucleotide binding"/>
    <property type="evidence" value="ECO:0007669"/>
    <property type="project" value="InterPro"/>
</dbReference>
<comment type="cofactor">
    <cofactor evidence="1">
        <name>FAD</name>
        <dbReference type="ChEBI" id="CHEBI:57692"/>
    </cofactor>
</comment>
<reference evidence="6" key="1">
    <citation type="submission" date="2021-06" db="EMBL/GenBank/DDBJ databases">
        <authorList>
            <person name="Hodson N. C."/>
            <person name="Mongue J. A."/>
            <person name="Jaron S. K."/>
        </authorList>
    </citation>
    <scope>NUCLEOTIDE SEQUENCE</scope>
</reference>